<dbReference type="GO" id="GO:0009755">
    <property type="term" value="P:hormone-mediated signaling pathway"/>
    <property type="evidence" value="ECO:0000318"/>
    <property type="project" value="GO_Central"/>
</dbReference>
<dbReference type="SUPFAM" id="SSF52047">
    <property type="entry name" value="RNI-like"/>
    <property type="match status" value="1"/>
</dbReference>
<dbReference type="Gene3D" id="3.30.200.20">
    <property type="entry name" value="Phosphorylase Kinase, domain 1"/>
    <property type="match status" value="1"/>
</dbReference>
<dbReference type="GO" id="GO:0004674">
    <property type="term" value="F:protein serine/threonine kinase activity"/>
    <property type="evidence" value="ECO:0000318"/>
    <property type="project" value="GO_Central"/>
</dbReference>
<keyword evidence="11" id="KW-0732">Signal</keyword>
<dbReference type="PRINTS" id="PR00019">
    <property type="entry name" value="LEURICHRPT"/>
</dbReference>
<dbReference type="GO" id="GO:0005524">
    <property type="term" value="F:ATP binding"/>
    <property type="evidence" value="ECO:0007669"/>
    <property type="project" value="UniProtKB-UniRule"/>
</dbReference>
<keyword evidence="8" id="KW-1070">Brassinosteroid signaling pathway</keyword>
<dbReference type="InterPro" id="IPR017441">
    <property type="entry name" value="Protein_kinase_ATP_BS"/>
</dbReference>
<comment type="catalytic activity">
    <reaction evidence="21">
        <text>L-seryl-[protein] + ATP = O-phospho-L-seryl-[protein] + ADP + H(+)</text>
        <dbReference type="Rhea" id="RHEA:17989"/>
        <dbReference type="Rhea" id="RHEA-COMP:9863"/>
        <dbReference type="Rhea" id="RHEA-COMP:11604"/>
        <dbReference type="ChEBI" id="CHEBI:15378"/>
        <dbReference type="ChEBI" id="CHEBI:29999"/>
        <dbReference type="ChEBI" id="CHEBI:30616"/>
        <dbReference type="ChEBI" id="CHEBI:83421"/>
        <dbReference type="ChEBI" id="CHEBI:456216"/>
        <dbReference type="EC" id="2.7.11.1"/>
    </reaction>
</comment>
<dbReference type="Pfam" id="PF13855">
    <property type="entry name" value="LRR_8"/>
    <property type="match status" value="3"/>
</dbReference>
<comment type="catalytic activity">
    <reaction evidence="20">
        <text>L-threonyl-[protein] + ATP = O-phospho-L-threonyl-[protein] + ADP + H(+)</text>
        <dbReference type="Rhea" id="RHEA:46608"/>
        <dbReference type="Rhea" id="RHEA-COMP:11060"/>
        <dbReference type="Rhea" id="RHEA-COMP:11605"/>
        <dbReference type="ChEBI" id="CHEBI:15378"/>
        <dbReference type="ChEBI" id="CHEBI:30013"/>
        <dbReference type="ChEBI" id="CHEBI:30616"/>
        <dbReference type="ChEBI" id="CHEBI:61977"/>
        <dbReference type="ChEBI" id="CHEBI:456216"/>
        <dbReference type="EC" id="2.7.11.1"/>
    </reaction>
</comment>
<keyword evidence="5" id="KW-1003">Cell membrane</keyword>
<comment type="subcellular location">
    <subcellularLocation>
        <location evidence="1">Cell membrane</location>
        <topology evidence="1">Single-pass type I membrane protein</topology>
    </subcellularLocation>
</comment>
<dbReference type="PROSITE" id="PS50011">
    <property type="entry name" value="PROTEIN_KINASE_DOM"/>
    <property type="match status" value="1"/>
</dbReference>
<dbReference type="GO" id="GO:0009791">
    <property type="term" value="P:post-embryonic development"/>
    <property type="evidence" value="ECO:0007669"/>
    <property type="project" value="UniProtKB-ARBA"/>
</dbReference>
<evidence type="ECO:0000313" key="26">
    <source>
        <dbReference type="EMBL" id="KMZ65474.1"/>
    </source>
</evidence>
<dbReference type="InterPro" id="IPR001611">
    <property type="entry name" value="Leu-rich_rpt"/>
</dbReference>
<dbReference type="GO" id="GO:0009416">
    <property type="term" value="P:response to light stimulus"/>
    <property type="evidence" value="ECO:0007669"/>
    <property type="project" value="UniProtKB-ARBA"/>
</dbReference>
<dbReference type="CDD" id="cd14066">
    <property type="entry name" value="STKc_IRAK"/>
    <property type="match status" value="1"/>
</dbReference>
<dbReference type="PROSITE" id="PS51450">
    <property type="entry name" value="LRR"/>
    <property type="match status" value="2"/>
</dbReference>
<dbReference type="SMART" id="SM00220">
    <property type="entry name" value="S_TKc"/>
    <property type="match status" value="1"/>
</dbReference>
<comment type="similarity">
    <text evidence="2">Belongs to the protein kinase superfamily. Ser/Thr protein kinase family.</text>
</comment>
<dbReference type="Gene3D" id="3.30.1490.310">
    <property type="match status" value="1"/>
</dbReference>
<evidence type="ECO:0000256" key="15">
    <source>
        <dbReference type="ARBA" id="ARBA00022840"/>
    </source>
</evidence>
<keyword evidence="9" id="KW-0808">Transferase</keyword>
<dbReference type="SMART" id="SM00369">
    <property type="entry name" value="LRR_TYP"/>
    <property type="match status" value="11"/>
</dbReference>
<evidence type="ECO:0000256" key="12">
    <source>
        <dbReference type="ARBA" id="ARBA00022737"/>
    </source>
</evidence>
<accession>A0A0K9P920</accession>
<comment type="caution">
    <text evidence="26">The sequence shown here is derived from an EMBL/GenBank/DDBJ whole genome shotgun (WGS) entry which is preliminary data.</text>
</comment>
<evidence type="ECO:0000256" key="16">
    <source>
        <dbReference type="ARBA" id="ARBA00022989"/>
    </source>
</evidence>
<dbReference type="Proteomes" id="UP000036987">
    <property type="component" value="Unassembled WGS sequence"/>
</dbReference>
<dbReference type="FunFam" id="3.80.10.10:FF:000095">
    <property type="entry name" value="LRR receptor-like serine/threonine-protein kinase GSO1"/>
    <property type="match status" value="1"/>
</dbReference>
<keyword evidence="18 26" id="KW-0675">Receptor</keyword>
<keyword evidence="13 22" id="KW-0547">Nucleotide-binding</keyword>
<dbReference type="FunFam" id="1.10.510.10:FF:000291">
    <property type="entry name" value="Brassinosteroid LRR receptor kinase"/>
    <property type="match status" value="1"/>
</dbReference>
<evidence type="ECO:0000256" key="1">
    <source>
        <dbReference type="ARBA" id="ARBA00004251"/>
    </source>
</evidence>
<dbReference type="PANTHER" id="PTHR48053:SF11">
    <property type="entry name" value="PROTEIN BRASSINOSTEROID INSENSITIVE 1"/>
    <property type="match status" value="1"/>
</dbReference>
<evidence type="ECO:0000256" key="18">
    <source>
        <dbReference type="ARBA" id="ARBA00023170"/>
    </source>
</evidence>
<dbReference type="SUPFAM" id="SSF56112">
    <property type="entry name" value="Protein kinase-like (PK-like)"/>
    <property type="match status" value="1"/>
</dbReference>
<evidence type="ECO:0000256" key="2">
    <source>
        <dbReference type="ARBA" id="ARBA00008684"/>
    </source>
</evidence>
<evidence type="ECO:0000256" key="9">
    <source>
        <dbReference type="ARBA" id="ARBA00022679"/>
    </source>
</evidence>
<dbReference type="OMA" id="GWVKLHA"/>
<keyword evidence="14 26" id="KW-0418">Kinase</keyword>
<dbReference type="Gene3D" id="1.10.510.10">
    <property type="entry name" value="Transferase(Phosphotransferase) domain 1"/>
    <property type="match status" value="1"/>
</dbReference>
<feature type="transmembrane region" description="Helical" evidence="24">
    <location>
        <begin position="762"/>
        <end position="781"/>
    </location>
</feature>
<dbReference type="AlphaFoldDB" id="A0A0K9P920"/>
<evidence type="ECO:0000256" key="6">
    <source>
        <dbReference type="ARBA" id="ARBA00022527"/>
    </source>
</evidence>
<feature type="binding site" evidence="22">
    <location>
        <position position="885"/>
    </location>
    <ligand>
        <name>ATP</name>
        <dbReference type="ChEBI" id="CHEBI:30616"/>
    </ligand>
</feature>
<dbReference type="PROSITE" id="PS00107">
    <property type="entry name" value="PROTEIN_KINASE_ATP"/>
    <property type="match status" value="1"/>
</dbReference>
<feature type="region of interest" description="Disordered" evidence="23">
    <location>
        <begin position="1129"/>
        <end position="1163"/>
    </location>
</feature>
<dbReference type="InterPro" id="IPR011009">
    <property type="entry name" value="Kinase-like_dom_sf"/>
</dbReference>
<evidence type="ECO:0000256" key="3">
    <source>
        <dbReference type="ARBA" id="ARBA00009592"/>
    </source>
</evidence>
<dbReference type="Pfam" id="PF12799">
    <property type="entry name" value="LRR_4"/>
    <property type="match status" value="1"/>
</dbReference>
<dbReference type="GO" id="GO:0009729">
    <property type="term" value="P:detection of brassinosteroid stimulus"/>
    <property type="evidence" value="ECO:0007669"/>
    <property type="project" value="UniProtKB-ARBA"/>
</dbReference>
<dbReference type="InterPro" id="IPR000719">
    <property type="entry name" value="Prot_kinase_dom"/>
</dbReference>
<keyword evidence="19" id="KW-0325">Glycoprotein</keyword>
<evidence type="ECO:0000256" key="10">
    <source>
        <dbReference type="ARBA" id="ARBA00022692"/>
    </source>
</evidence>
<dbReference type="InterPro" id="IPR008271">
    <property type="entry name" value="Ser/Thr_kinase_AS"/>
</dbReference>
<feature type="domain" description="Protein kinase" evidence="25">
    <location>
        <begin position="856"/>
        <end position="1133"/>
    </location>
</feature>
<evidence type="ECO:0000256" key="17">
    <source>
        <dbReference type="ARBA" id="ARBA00023136"/>
    </source>
</evidence>
<dbReference type="Pfam" id="PF08263">
    <property type="entry name" value="LRRNT_2"/>
    <property type="match status" value="1"/>
</dbReference>
<dbReference type="FunFam" id="3.30.1490.310:FF:000001">
    <property type="entry name" value="Serine/threonine-protein kinase BRI1-like 1"/>
    <property type="match status" value="1"/>
</dbReference>
<feature type="region of interest" description="Disordered" evidence="23">
    <location>
        <begin position="787"/>
        <end position="811"/>
    </location>
</feature>
<dbReference type="InterPro" id="IPR003591">
    <property type="entry name" value="Leu-rich_rpt_typical-subtyp"/>
</dbReference>
<dbReference type="FunFam" id="3.80.10.10:FF:000111">
    <property type="entry name" value="LRR receptor-like serine/threonine-protein kinase ERECTA"/>
    <property type="match status" value="1"/>
</dbReference>
<dbReference type="PROSITE" id="PS00108">
    <property type="entry name" value="PROTEIN_KINASE_ST"/>
    <property type="match status" value="1"/>
</dbReference>
<evidence type="ECO:0000313" key="27">
    <source>
        <dbReference type="Proteomes" id="UP000036987"/>
    </source>
</evidence>
<feature type="transmembrane region" description="Helical" evidence="24">
    <location>
        <begin position="7"/>
        <end position="26"/>
    </location>
</feature>
<evidence type="ECO:0000256" key="23">
    <source>
        <dbReference type="SAM" id="MobiDB-lite"/>
    </source>
</evidence>
<dbReference type="SUPFAM" id="SSF52058">
    <property type="entry name" value="L domain-like"/>
    <property type="match status" value="1"/>
</dbReference>
<dbReference type="Gene3D" id="3.80.10.10">
    <property type="entry name" value="Ribonuclease Inhibitor"/>
    <property type="match status" value="1"/>
</dbReference>
<evidence type="ECO:0000256" key="19">
    <source>
        <dbReference type="ARBA" id="ARBA00023180"/>
    </source>
</evidence>
<dbReference type="Pfam" id="PF20141">
    <property type="entry name" value="Island"/>
    <property type="match status" value="1"/>
</dbReference>
<evidence type="ECO:0000256" key="21">
    <source>
        <dbReference type="ARBA" id="ARBA00048679"/>
    </source>
</evidence>
<keyword evidence="10 24" id="KW-0812">Transmembrane</keyword>
<dbReference type="Pfam" id="PF00069">
    <property type="entry name" value="Pkinase"/>
    <property type="match status" value="1"/>
</dbReference>
<evidence type="ECO:0000256" key="5">
    <source>
        <dbReference type="ARBA" id="ARBA00022475"/>
    </source>
</evidence>
<dbReference type="InterPro" id="IPR032675">
    <property type="entry name" value="LRR_dom_sf"/>
</dbReference>
<dbReference type="FunFam" id="3.30.200.20:FF:000150">
    <property type="entry name" value="serine/threonine-protein kinase BRI1-like 2"/>
    <property type="match status" value="1"/>
</dbReference>
<evidence type="ECO:0000256" key="4">
    <source>
        <dbReference type="ARBA" id="ARBA00012513"/>
    </source>
</evidence>
<evidence type="ECO:0000256" key="8">
    <source>
        <dbReference type="ARBA" id="ARBA00022626"/>
    </source>
</evidence>
<dbReference type="InterPro" id="IPR025875">
    <property type="entry name" value="Leu-rich_rpt_4"/>
</dbReference>
<evidence type="ECO:0000259" key="25">
    <source>
        <dbReference type="PROSITE" id="PS50011"/>
    </source>
</evidence>
<keyword evidence="12" id="KW-0677">Repeat</keyword>
<dbReference type="FunFam" id="3.80.10.10:FF:000383">
    <property type="entry name" value="Leucine-rich repeat receptor protein kinase EMS1"/>
    <property type="match status" value="1"/>
</dbReference>
<keyword evidence="16 24" id="KW-1133">Transmembrane helix</keyword>
<name>A0A0K9P920_ZOSMR</name>
<dbReference type="EC" id="2.7.11.1" evidence="4"/>
<dbReference type="GO" id="GO:0038023">
    <property type="term" value="F:signaling receptor activity"/>
    <property type="evidence" value="ECO:0000318"/>
    <property type="project" value="GO_Central"/>
</dbReference>
<evidence type="ECO:0000256" key="11">
    <source>
        <dbReference type="ARBA" id="ARBA00022729"/>
    </source>
</evidence>
<proteinExistence type="inferred from homology"/>
<dbReference type="GO" id="GO:0005886">
    <property type="term" value="C:plasma membrane"/>
    <property type="evidence" value="ECO:0000318"/>
    <property type="project" value="GO_Central"/>
</dbReference>
<keyword evidence="27" id="KW-1185">Reference proteome</keyword>
<evidence type="ECO:0000256" key="20">
    <source>
        <dbReference type="ARBA" id="ARBA00047899"/>
    </source>
</evidence>
<dbReference type="InterPro" id="IPR045381">
    <property type="entry name" value="BRI1_island_dom"/>
</dbReference>
<evidence type="ECO:0000256" key="7">
    <source>
        <dbReference type="ARBA" id="ARBA00022614"/>
    </source>
</evidence>
<evidence type="ECO:0000256" key="22">
    <source>
        <dbReference type="PROSITE-ProRule" id="PRU10141"/>
    </source>
</evidence>
<sequence>MAAAISATQILSFFLPFFFIFFFFSLDTISSSTDVRQNLFSFKSALPNPNLLPSWNASSNYCSFYGVSCSSHGAITSLRLDSLVINADIRHVVGYLFSIDSLLSVSLRETNTTGFLSSTQGNRCAASGLAELDLSGNGLKGSITDIPAFISGCGTLSFLNLSGNHIGFWPQGFNHNHNQSLNVEVLDLSYNSVVGSLGLEWILHVGSGVLRHLYLTGNRISGKLSPIGNCSALESLDLSSNNLSDVSSSAVFAECDNLQFLNLSSNSFSGKLPKNMFGSCRSLLRLDLSFNNFSGTIPEDFGSCWSLTTLTLSSNNFSGELPLNTFSSLPNLKKLELGYNRMNGELSHLFFLKLSELEVLDLSSNALTGVIPPDLCNSGRSGSGLHGIRELYLQNNQFTGPIPRSISECSKLESLDLSFNYLNGGISGSIGLLSHLQSLIMWQNLLVGEIPDELGKLENLENLILDNNNLTGHIPDLRNCTNLNWISLSSNRLTGFIPSWIGSMPNLAILKIGNNSLSGPIPEEIGNCKSLVWLDLNSNMLNGSIPRTIAKQSGNIAVGLVKGKKYVYLRNDGSSECHGSGNLLEFAGIRQEEIDRIPTRQSCNFTRVYMGSTSYTFNNNGSMIFVDLSYNRLQGDIPKEFGDMFYVFIINLGHNALSGPIPPEFGKLGILGILDLSHNSLEGPIPQSLSGLAMLAELDLSYNNLSGQIPDVGQFATFPPYRYAHNPSLCGFPLPKCSLNSSSAVVQHQRSRQKRTSPARSVAMGLLFSLFCIFGLLMIVMESRRRQKKRRVRKENSNSVGGGGDSGGRDRYYMGSGNSGWKLTSAREAMSINLATFENPLRNLTFADLLEATNGFHDDSLIGSGGFGDVYKAQLKDGSVVAIKKLIHVSGQGDREFTAEMETIGRVKHRNLVPLLGYCKVGEERLLVYEYMKYGSLEDVLHNRRKGGVKLNWVCRRRIAMGAARGLAFLHHNCTPHIIHRDMKSSNVLLDNSLEARVSDFGMARMMSAMDTHLSVSTLAGTPGYVPPEYYQSFRCSTKGDVYSYGVVLLELLTGRQPTDSADFGDNNLVGWVKQHTKLRITDVFDKELLEEDPGLELELLEHLKIACVCLDDRPMRRPTMLKVMSMFNESQVDSPSSPPTTTELSLSESKEERESDALVYSV</sequence>
<keyword evidence="6" id="KW-0723">Serine/threonine-protein kinase</keyword>
<gene>
    <name evidence="26" type="ORF">ZOSMA_31G00590</name>
</gene>
<dbReference type="InterPro" id="IPR051716">
    <property type="entry name" value="Plant_RL_S/T_kinase"/>
</dbReference>
<dbReference type="PANTHER" id="PTHR48053">
    <property type="entry name" value="LEUCINE RICH REPEAT FAMILY PROTEIN, EXPRESSED"/>
    <property type="match status" value="1"/>
</dbReference>
<keyword evidence="7" id="KW-0433">Leucine-rich repeat</keyword>
<dbReference type="OrthoDB" id="1371922at2759"/>
<keyword evidence="15 22" id="KW-0067">ATP-binding</keyword>
<dbReference type="STRING" id="29655.A0A0K9P920"/>
<reference evidence="27" key="1">
    <citation type="journal article" date="2016" name="Nature">
        <title>The genome of the seagrass Zostera marina reveals angiosperm adaptation to the sea.</title>
        <authorList>
            <person name="Olsen J.L."/>
            <person name="Rouze P."/>
            <person name="Verhelst B."/>
            <person name="Lin Y.-C."/>
            <person name="Bayer T."/>
            <person name="Collen J."/>
            <person name="Dattolo E."/>
            <person name="De Paoli E."/>
            <person name="Dittami S."/>
            <person name="Maumus F."/>
            <person name="Michel G."/>
            <person name="Kersting A."/>
            <person name="Lauritano C."/>
            <person name="Lohaus R."/>
            <person name="Toepel M."/>
            <person name="Tonon T."/>
            <person name="Vanneste K."/>
            <person name="Amirebrahimi M."/>
            <person name="Brakel J."/>
            <person name="Bostroem C."/>
            <person name="Chovatia M."/>
            <person name="Grimwood J."/>
            <person name="Jenkins J.W."/>
            <person name="Jueterbock A."/>
            <person name="Mraz A."/>
            <person name="Stam W.T."/>
            <person name="Tice H."/>
            <person name="Bornberg-Bauer E."/>
            <person name="Green P.J."/>
            <person name="Pearson G.A."/>
            <person name="Procaccini G."/>
            <person name="Duarte C.M."/>
            <person name="Schmutz J."/>
            <person name="Reusch T.B.H."/>
            <person name="Van de Peer Y."/>
        </authorList>
    </citation>
    <scope>NUCLEOTIDE SEQUENCE [LARGE SCALE GENOMIC DNA]</scope>
    <source>
        <strain evidence="27">cv. Finnish</strain>
    </source>
</reference>
<organism evidence="26 27">
    <name type="scientific">Zostera marina</name>
    <name type="common">Eelgrass</name>
    <dbReference type="NCBI Taxonomy" id="29655"/>
    <lineage>
        <taxon>Eukaryota</taxon>
        <taxon>Viridiplantae</taxon>
        <taxon>Streptophyta</taxon>
        <taxon>Embryophyta</taxon>
        <taxon>Tracheophyta</taxon>
        <taxon>Spermatophyta</taxon>
        <taxon>Magnoliopsida</taxon>
        <taxon>Liliopsida</taxon>
        <taxon>Zosteraceae</taxon>
        <taxon>Zostera</taxon>
    </lineage>
</organism>
<evidence type="ECO:0000256" key="13">
    <source>
        <dbReference type="ARBA" id="ARBA00022741"/>
    </source>
</evidence>
<protein>
    <recommendedName>
        <fullName evidence="4">non-specific serine/threonine protein kinase</fullName>
        <ecNumber evidence="4">2.7.11.1</ecNumber>
    </recommendedName>
</protein>
<dbReference type="Pfam" id="PF00560">
    <property type="entry name" value="LRR_1"/>
    <property type="match status" value="4"/>
</dbReference>
<keyword evidence="17 24" id="KW-0472">Membrane</keyword>
<comment type="similarity">
    <text evidence="3">Belongs to the RLP family.</text>
</comment>
<dbReference type="EMBL" id="LFYR01001032">
    <property type="protein sequence ID" value="KMZ65474.1"/>
    <property type="molecule type" value="Genomic_DNA"/>
</dbReference>
<evidence type="ECO:0000256" key="14">
    <source>
        <dbReference type="ARBA" id="ARBA00022777"/>
    </source>
</evidence>
<dbReference type="InterPro" id="IPR013210">
    <property type="entry name" value="LRR_N_plant-typ"/>
</dbReference>
<evidence type="ECO:0000256" key="24">
    <source>
        <dbReference type="SAM" id="Phobius"/>
    </source>
</evidence>
<dbReference type="GO" id="GO:0009742">
    <property type="term" value="P:brassinosteroid mediated signaling pathway"/>
    <property type="evidence" value="ECO:0007669"/>
    <property type="project" value="UniProtKB-KW"/>
</dbReference>